<gene>
    <name evidence="2" type="ORF">Llan_2216</name>
</gene>
<dbReference type="RefSeq" id="WP_028373326.1">
    <property type="nucleotide sequence ID" value="NZ_CAAAJD010000012.1"/>
</dbReference>
<evidence type="ECO:0000313" key="3">
    <source>
        <dbReference type="Proteomes" id="UP000054869"/>
    </source>
</evidence>
<dbReference type="eggNOG" id="ENOG5032JNK">
    <property type="taxonomic scope" value="Bacteria"/>
</dbReference>
<dbReference type="AlphaFoldDB" id="A0A0W0VHJ5"/>
<keyword evidence="3" id="KW-1185">Reference proteome</keyword>
<dbReference type="OrthoDB" id="5650400at2"/>
<feature type="compositionally biased region" description="Polar residues" evidence="1">
    <location>
        <begin position="398"/>
        <end position="411"/>
    </location>
</feature>
<dbReference type="STRING" id="45067.Llan_2216"/>
<feature type="region of interest" description="Disordered" evidence="1">
    <location>
        <begin position="304"/>
        <end position="326"/>
    </location>
</feature>
<accession>A0A0W0VHJ5</accession>
<comment type="caution">
    <text evidence="2">The sequence shown here is derived from an EMBL/GenBank/DDBJ whole genome shotgun (WGS) entry which is preliminary data.</text>
</comment>
<name>A0A0W0VHJ5_9GAMM</name>
<dbReference type="PATRIC" id="fig|45067.4.peg.2326"/>
<dbReference type="Proteomes" id="UP000054869">
    <property type="component" value="Unassembled WGS sequence"/>
</dbReference>
<evidence type="ECO:0000313" key="2">
    <source>
        <dbReference type="EMBL" id="KTD19145.1"/>
    </source>
</evidence>
<proteinExistence type="predicted"/>
<sequence length="606" mass="66146">MAKFKTIGSQQSSTDFTTLSSFNLSTDVNARKKSYDAFQTNANLRQLTDQDRSAGVRVYSSLPEQDIRTTLSRKEGYAIPPAERYKTRERVIASKAHYIADSSGNFDPNAPVGVTMLTTCTPNLRRKPSGVPENPQDYKDFVKADGNLNDDAFRAEMKKVWTRYFFAANEEAKRTGKKVDIITPLIGAGAYLEDLPPSERQQAKRIIAETMIEAANSPSFQNIDEIHLSIPNGARGETDDFKLIEDVMSKSTSQKSITLSDTDMLTLGRQRVQSGKEITICNPGSDHVPGGGAYDDRDKPLKNGGHAYNQGKGADPNHPGKFNGHPKALEEQLGQVSNFLYIQNKDQNPQHFDFVKIPQSVVTSSAKPPAPPHQQIPPPLTPHHSPPPSTSKWGAVKTQHTQSPIGSTPSVDSLKESAPLQSNAKLPVQVIENQLRQGSIPLIEAGKTALDECMQSFDSNKRKEAADLIVKYAVKHVLGNLDTNVKVSMVDNRRAHTAGHDATAMKIQFNSDAEAQLFAKKLLNEYGVHSLTSGQGIMKRAQNGAIYLTKGDLEKIAAHSKITAIPGSGATAYKVMAASFEQAKTKDINATTESTNSNVFRGPGLH</sequence>
<evidence type="ECO:0000256" key="1">
    <source>
        <dbReference type="SAM" id="MobiDB-lite"/>
    </source>
</evidence>
<dbReference type="EMBL" id="LNYI01000055">
    <property type="protein sequence ID" value="KTD19145.1"/>
    <property type="molecule type" value="Genomic_DNA"/>
</dbReference>
<feature type="compositionally biased region" description="Pro residues" evidence="1">
    <location>
        <begin position="368"/>
        <end position="389"/>
    </location>
</feature>
<organism evidence="2 3">
    <name type="scientific">Legionella lansingensis</name>
    <dbReference type="NCBI Taxonomy" id="45067"/>
    <lineage>
        <taxon>Bacteria</taxon>
        <taxon>Pseudomonadati</taxon>
        <taxon>Pseudomonadota</taxon>
        <taxon>Gammaproteobacteria</taxon>
        <taxon>Legionellales</taxon>
        <taxon>Legionellaceae</taxon>
        <taxon>Legionella</taxon>
    </lineage>
</organism>
<reference evidence="2 3" key="1">
    <citation type="submission" date="2015-11" db="EMBL/GenBank/DDBJ databases">
        <title>Genomic analysis of 38 Legionella species identifies large and diverse effector repertoires.</title>
        <authorList>
            <person name="Burstein D."/>
            <person name="Amaro F."/>
            <person name="Zusman T."/>
            <person name="Lifshitz Z."/>
            <person name="Cohen O."/>
            <person name="Gilbert J.A."/>
            <person name="Pupko T."/>
            <person name="Shuman H.A."/>
            <person name="Segal G."/>
        </authorList>
    </citation>
    <scope>NUCLEOTIDE SEQUENCE [LARGE SCALE GENOMIC DNA]</scope>
    <source>
        <strain evidence="2 3">ATCC 49751</strain>
    </source>
</reference>
<protein>
    <submittedName>
        <fullName evidence="2">Uncharacterized protein</fullName>
    </submittedName>
</protein>
<feature type="region of interest" description="Disordered" evidence="1">
    <location>
        <begin position="363"/>
        <end position="418"/>
    </location>
</feature>